<dbReference type="Pfam" id="PF11533">
    <property type="entry name" value="AtzH-like"/>
    <property type="match status" value="1"/>
</dbReference>
<dbReference type="Proteomes" id="UP000231553">
    <property type="component" value="Unassembled WGS sequence"/>
</dbReference>
<name>A0A2M8ITV4_9RHOB</name>
<dbReference type="RefSeq" id="WP_100164945.1">
    <property type="nucleotide sequence ID" value="NZ_PGTB01000269.1"/>
</dbReference>
<accession>A0A2M8ITV4</accession>
<sequence length="125" mass="13944">MTKDDEQRVAAEIRAKFDAYEAALRTNDIAALTGFFWNDPRAVRLGPDGGLYGHQEIAAFRRARDVSDVERVLSQVRIVALSPDLGVATCEYRRVGSGRRGAQSQVWMRRPEGWRIVSAHVSLTG</sequence>
<proteinExistence type="predicted"/>
<organism evidence="1 2">
    <name type="scientific">Pseudooceanicola lipolyticus</name>
    <dbReference type="NCBI Taxonomy" id="2029104"/>
    <lineage>
        <taxon>Bacteria</taxon>
        <taxon>Pseudomonadati</taxon>
        <taxon>Pseudomonadota</taxon>
        <taxon>Alphaproteobacteria</taxon>
        <taxon>Rhodobacterales</taxon>
        <taxon>Paracoccaceae</taxon>
        <taxon>Pseudooceanicola</taxon>
    </lineage>
</organism>
<dbReference type="InterPro" id="IPR032710">
    <property type="entry name" value="NTF2-like_dom_sf"/>
</dbReference>
<dbReference type="InterPro" id="IPR024507">
    <property type="entry name" value="AtzH-like"/>
</dbReference>
<dbReference type="Gene3D" id="3.10.450.50">
    <property type="match status" value="1"/>
</dbReference>
<keyword evidence="2" id="KW-1185">Reference proteome</keyword>
<evidence type="ECO:0000313" key="2">
    <source>
        <dbReference type="Proteomes" id="UP000231553"/>
    </source>
</evidence>
<dbReference type="AlphaFoldDB" id="A0A2M8ITV4"/>
<evidence type="ECO:0000313" key="1">
    <source>
        <dbReference type="EMBL" id="PJE33970.1"/>
    </source>
</evidence>
<protein>
    <submittedName>
        <fullName evidence="1">DUF3225 domain-containing protein</fullName>
    </submittedName>
</protein>
<reference evidence="1 2" key="1">
    <citation type="journal article" date="2018" name="Int. J. Syst. Evol. Microbiol.">
        <title>Pseudooceanicola lipolyticus sp. nov., a marine alphaproteobacterium, reclassification of Oceanicola flagellatus as Pseudooceanicola flagellatus comb. nov. and emended description of the genus Pseudooceanicola.</title>
        <authorList>
            <person name="Huang M.-M."/>
            <person name="Guo L.-L."/>
            <person name="Wu Y.-H."/>
            <person name="Lai Q.-L."/>
            <person name="Shao Z.-Z."/>
            <person name="Wang C.-S."/>
            <person name="Wu M."/>
            <person name="Xu X.-W."/>
        </authorList>
    </citation>
    <scope>NUCLEOTIDE SEQUENCE [LARGE SCALE GENOMIC DNA]</scope>
    <source>
        <strain evidence="1 2">157</strain>
    </source>
</reference>
<comment type="caution">
    <text evidence="1">The sequence shown here is derived from an EMBL/GenBank/DDBJ whole genome shotgun (WGS) entry which is preliminary data.</text>
</comment>
<dbReference type="OrthoDB" id="9791198at2"/>
<gene>
    <name evidence="1" type="ORF">CVM52_24710</name>
</gene>
<dbReference type="EMBL" id="PGTB01000269">
    <property type="protein sequence ID" value="PJE33970.1"/>
    <property type="molecule type" value="Genomic_DNA"/>
</dbReference>
<dbReference type="SUPFAM" id="SSF54427">
    <property type="entry name" value="NTF2-like"/>
    <property type="match status" value="1"/>
</dbReference>